<dbReference type="AlphaFoldDB" id="A0A9P4M160"/>
<reference evidence="3" key="1">
    <citation type="journal article" date="2020" name="Stud. Mycol.">
        <title>101 Dothideomycetes genomes: a test case for predicting lifestyles and emergence of pathogens.</title>
        <authorList>
            <person name="Haridas S."/>
            <person name="Albert R."/>
            <person name="Binder M."/>
            <person name="Bloem J."/>
            <person name="Labutti K."/>
            <person name="Salamov A."/>
            <person name="Andreopoulos B."/>
            <person name="Baker S."/>
            <person name="Barry K."/>
            <person name="Bills G."/>
            <person name="Bluhm B."/>
            <person name="Cannon C."/>
            <person name="Castanera R."/>
            <person name="Culley D."/>
            <person name="Daum C."/>
            <person name="Ezra D."/>
            <person name="Gonzalez J."/>
            <person name="Henrissat B."/>
            <person name="Kuo A."/>
            <person name="Liang C."/>
            <person name="Lipzen A."/>
            <person name="Lutzoni F."/>
            <person name="Magnuson J."/>
            <person name="Mondo S."/>
            <person name="Nolan M."/>
            <person name="Ohm R."/>
            <person name="Pangilinan J."/>
            <person name="Park H.-J."/>
            <person name="Ramirez L."/>
            <person name="Alfaro M."/>
            <person name="Sun H."/>
            <person name="Tritt A."/>
            <person name="Yoshinaga Y."/>
            <person name="Zwiers L.-H."/>
            <person name="Turgeon B."/>
            <person name="Goodwin S."/>
            <person name="Spatafora J."/>
            <person name="Crous P."/>
            <person name="Grigoriev I."/>
        </authorList>
    </citation>
    <scope>NUCLEOTIDE SEQUENCE</scope>
    <source>
        <strain evidence="3">CBS 121410</strain>
    </source>
</reference>
<sequence>MIGTSTTEYLFIRACIFFLHWITPLSILYSAVVFAVRPPGFGVPRILEAWIVLETAFYFLVVLPRKHYLQKAAVHPEPASRKDRRILYDRCKRNIKDPARYLSMWFKDAPLEEIKRENVKEFLRWGFMNTGEAKEEYEDELDEYVDEMEEQLGEKIEPGRGKAECLRLTLDEVDMLHRSIFWYLCVFVVDTLASCHLYYHSFSFYRSPLRRFFAVFPPRPLTLLTPHVSPAKTLTYWHRPHTSKTKLPILFIHGIGIGLYPYVKFLGEINDDHTTPSDGDVGIIAVEIMPVSFRITGEALEKEEMCREIDSIVKSHGWEKFVLVSHSYGSIISTHLLHTPSTARKIGPILSIDPVSFLLHLPSVAYNFTHRTPRRANEHQLHYFASKDMGVAHTLGRRFFWNQNICWKEDLQAGVDAEEEKRRVTVVLGGRDLIVDTESVGTYLAVGDISTPESGLEKKGDQSWKTGQWKGTGLDVLWFEHLDHAQVFDKRADRARLIGVLRAYCRRGKGVGNGNGNGIGNGHV</sequence>
<feature type="coiled-coil region" evidence="1">
    <location>
        <begin position="127"/>
        <end position="154"/>
    </location>
</feature>
<protein>
    <recommendedName>
        <fullName evidence="5">AB hydrolase-1 domain-containing protein</fullName>
    </recommendedName>
</protein>
<feature type="transmembrane region" description="Helical" evidence="2">
    <location>
        <begin position="12"/>
        <end position="36"/>
    </location>
</feature>
<comment type="caution">
    <text evidence="3">The sequence shown here is derived from an EMBL/GenBank/DDBJ whole genome shotgun (WGS) entry which is preliminary data.</text>
</comment>
<dbReference type="Gene3D" id="3.40.50.1820">
    <property type="entry name" value="alpha/beta hydrolase"/>
    <property type="match status" value="1"/>
</dbReference>
<keyword evidence="2" id="KW-1133">Transmembrane helix</keyword>
<dbReference type="SUPFAM" id="SSF53474">
    <property type="entry name" value="alpha/beta-Hydrolases"/>
    <property type="match status" value="1"/>
</dbReference>
<feature type="transmembrane region" description="Helical" evidence="2">
    <location>
        <begin position="42"/>
        <end position="63"/>
    </location>
</feature>
<keyword evidence="2" id="KW-0812">Transmembrane</keyword>
<feature type="transmembrane region" description="Helical" evidence="2">
    <location>
        <begin position="180"/>
        <end position="199"/>
    </location>
</feature>
<accession>A0A9P4M160</accession>
<gene>
    <name evidence="3" type="ORF">K490DRAFT_64621</name>
</gene>
<evidence type="ECO:0000256" key="1">
    <source>
        <dbReference type="SAM" id="Coils"/>
    </source>
</evidence>
<evidence type="ECO:0000256" key="2">
    <source>
        <dbReference type="SAM" id="Phobius"/>
    </source>
</evidence>
<dbReference type="EMBL" id="ML978716">
    <property type="protein sequence ID" value="KAF2088573.1"/>
    <property type="molecule type" value="Genomic_DNA"/>
</dbReference>
<dbReference type="PANTHER" id="PTHR37471:SF1">
    <property type="entry name" value="AB HYDROLASE-1 DOMAIN-CONTAINING PROTEIN"/>
    <property type="match status" value="1"/>
</dbReference>
<proteinExistence type="predicted"/>
<evidence type="ECO:0008006" key="5">
    <source>
        <dbReference type="Google" id="ProtNLM"/>
    </source>
</evidence>
<organism evidence="3 4">
    <name type="scientific">Saccharata proteae CBS 121410</name>
    <dbReference type="NCBI Taxonomy" id="1314787"/>
    <lineage>
        <taxon>Eukaryota</taxon>
        <taxon>Fungi</taxon>
        <taxon>Dikarya</taxon>
        <taxon>Ascomycota</taxon>
        <taxon>Pezizomycotina</taxon>
        <taxon>Dothideomycetes</taxon>
        <taxon>Dothideomycetes incertae sedis</taxon>
        <taxon>Botryosphaeriales</taxon>
        <taxon>Saccharataceae</taxon>
        <taxon>Saccharata</taxon>
    </lineage>
</organism>
<keyword evidence="1" id="KW-0175">Coiled coil</keyword>
<evidence type="ECO:0000313" key="3">
    <source>
        <dbReference type="EMBL" id="KAF2088573.1"/>
    </source>
</evidence>
<dbReference type="InterPro" id="IPR029058">
    <property type="entry name" value="AB_hydrolase_fold"/>
</dbReference>
<name>A0A9P4M160_9PEZI</name>
<dbReference type="OrthoDB" id="6431331at2759"/>
<keyword evidence="4" id="KW-1185">Reference proteome</keyword>
<dbReference type="Proteomes" id="UP000799776">
    <property type="component" value="Unassembled WGS sequence"/>
</dbReference>
<keyword evidence="2" id="KW-0472">Membrane</keyword>
<dbReference type="PANTHER" id="PTHR37471">
    <property type="entry name" value="UNNAMED PRODUCT"/>
    <property type="match status" value="1"/>
</dbReference>
<evidence type="ECO:0000313" key="4">
    <source>
        <dbReference type="Proteomes" id="UP000799776"/>
    </source>
</evidence>